<dbReference type="EMBL" id="CXPG01000012">
    <property type="protein sequence ID" value="CTQ32108.1"/>
    <property type="molecule type" value="Genomic_DNA"/>
</dbReference>
<evidence type="ECO:0000313" key="1">
    <source>
        <dbReference type="EMBL" id="CTQ32108.1"/>
    </source>
</evidence>
<sequence length="317" mass="33058">MTVKLRLPGMPMPDPFRHALRSLALCLSLGAGPSAAQDADCRLGPADVGQISLDTACALERAGWDVPPYDARTQQNIVIDGAGNRIDVIGGSFTVFWNGDSRRVDGRGRDWNLLGVMLGDRSDTAAVAAFDRAGIVLPDPVTSDMPPAPATSGVETALNDILAGDPVTLGQAQMVAALHWAGGFSMGCGVTPLDGLRQVSGAFRTAAIGGLSAFGSGFAPQASRALSEADAVLLPPCKGNAVRYLNTLDESLALTFRAMADTPFMRGCDLGAGRCRCAFAALSLYHDDLATRPYDPSLFGRRGGEDSSRALGVSSCR</sequence>
<dbReference type="Proteomes" id="UP000048908">
    <property type="component" value="Unassembled WGS sequence"/>
</dbReference>
<name>A0A0M6XME7_9RHOB</name>
<gene>
    <name evidence="1" type="ORF">JAN5088_00870</name>
</gene>
<dbReference type="STRING" id="282197.SAMN04488517_104124"/>
<reference evidence="1 2" key="1">
    <citation type="submission" date="2015-07" db="EMBL/GenBank/DDBJ databases">
        <authorList>
            <person name="Noorani M."/>
        </authorList>
    </citation>
    <scope>NUCLEOTIDE SEQUENCE [LARGE SCALE GENOMIC DNA]</scope>
    <source>
        <strain evidence="1 2">CECT 5088</strain>
    </source>
</reference>
<keyword evidence="2" id="KW-1185">Reference proteome</keyword>
<dbReference type="AlphaFoldDB" id="A0A0M6XME7"/>
<dbReference type="RefSeq" id="WP_055681557.1">
    <property type="nucleotide sequence ID" value="NZ_CXPG01000012.1"/>
</dbReference>
<proteinExistence type="predicted"/>
<organism evidence="1 2">
    <name type="scientific">Jannaschia rubra</name>
    <dbReference type="NCBI Taxonomy" id="282197"/>
    <lineage>
        <taxon>Bacteria</taxon>
        <taxon>Pseudomonadati</taxon>
        <taxon>Pseudomonadota</taxon>
        <taxon>Alphaproteobacteria</taxon>
        <taxon>Rhodobacterales</taxon>
        <taxon>Roseobacteraceae</taxon>
        <taxon>Jannaschia</taxon>
    </lineage>
</organism>
<protein>
    <submittedName>
        <fullName evidence="1">Uncharacterized protein</fullName>
    </submittedName>
</protein>
<evidence type="ECO:0000313" key="2">
    <source>
        <dbReference type="Proteomes" id="UP000048908"/>
    </source>
</evidence>
<accession>A0A0M6XME7</accession>